<evidence type="ECO:0000313" key="9">
    <source>
        <dbReference type="Proteomes" id="UP000320776"/>
    </source>
</evidence>
<evidence type="ECO:0000256" key="3">
    <source>
        <dbReference type="ARBA" id="ARBA00022475"/>
    </source>
</evidence>
<keyword evidence="5 7" id="KW-1133">Transmembrane helix</keyword>
<evidence type="ECO:0000256" key="1">
    <source>
        <dbReference type="ARBA" id="ARBA00004651"/>
    </source>
</evidence>
<keyword evidence="4 7" id="KW-0812">Transmembrane</keyword>
<evidence type="ECO:0000256" key="5">
    <source>
        <dbReference type="ARBA" id="ARBA00022989"/>
    </source>
</evidence>
<dbReference type="InterPro" id="IPR051907">
    <property type="entry name" value="DoxX-like_oxidoreductase"/>
</dbReference>
<dbReference type="Proteomes" id="UP000320776">
    <property type="component" value="Chromosome"/>
</dbReference>
<dbReference type="InterPro" id="IPR032808">
    <property type="entry name" value="DoxX"/>
</dbReference>
<feature type="transmembrane region" description="Helical" evidence="7">
    <location>
        <begin position="111"/>
        <end position="131"/>
    </location>
</feature>
<feature type="transmembrane region" description="Helical" evidence="7">
    <location>
        <begin position="12"/>
        <end position="30"/>
    </location>
</feature>
<proteinExistence type="inferred from homology"/>
<dbReference type="PANTHER" id="PTHR33452:SF1">
    <property type="entry name" value="INNER MEMBRANE PROTEIN YPHA-RELATED"/>
    <property type="match status" value="1"/>
</dbReference>
<evidence type="ECO:0000256" key="7">
    <source>
        <dbReference type="SAM" id="Phobius"/>
    </source>
</evidence>
<dbReference type="Pfam" id="PF07681">
    <property type="entry name" value="DoxX"/>
    <property type="match status" value="1"/>
</dbReference>
<sequence length="147" mass="15970">MMLSNWDRHRDIGILILRVGIGLMFVFHGWPKISGGVETWNKLGLAMQHLGLGFAPVFWGFLAAAAEFFGGMLIAAGLLTRLAAMALAFNMFVAVVLKFSTGAGLSGASHALEVGIVFLSLIFIGPGRYSVDWLCQNKDMPKLNQTR</sequence>
<keyword evidence="3" id="KW-1003">Cell membrane</keyword>
<evidence type="ECO:0000256" key="2">
    <source>
        <dbReference type="ARBA" id="ARBA00006679"/>
    </source>
</evidence>
<keyword evidence="9" id="KW-1185">Reference proteome</keyword>
<evidence type="ECO:0000313" key="8">
    <source>
        <dbReference type="EMBL" id="QDR81707.1"/>
    </source>
</evidence>
<keyword evidence="6 7" id="KW-0472">Membrane</keyword>
<dbReference type="KEGG" id="sted:SPTER_31190"/>
<organism evidence="8 9">
    <name type="scientific">Sporomusa termitida</name>
    <dbReference type="NCBI Taxonomy" id="2377"/>
    <lineage>
        <taxon>Bacteria</taxon>
        <taxon>Bacillati</taxon>
        <taxon>Bacillota</taxon>
        <taxon>Negativicutes</taxon>
        <taxon>Selenomonadales</taxon>
        <taxon>Sporomusaceae</taxon>
        <taxon>Sporomusa</taxon>
    </lineage>
</organism>
<comment type="similarity">
    <text evidence="2">Belongs to the DoxX family.</text>
</comment>
<evidence type="ECO:0000256" key="6">
    <source>
        <dbReference type="ARBA" id="ARBA00023136"/>
    </source>
</evidence>
<dbReference type="GO" id="GO:0005886">
    <property type="term" value="C:plasma membrane"/>
    <property type="evidence" value="ECO:0007669"/>
    <property type="project" value="UniProtKB-SubCell"/>
</dbReference>
<dbReference type="AlphaFoldDB" id="A0A517DWI2"/>
<dbReference type="PANTHER" id="PTHR33452">
    <property type="entry name" value="OXIDOREDUCTASE CATD-RELATED"/>
    <property type="match status" value="1"/>
</dbReference>
<dbReference type="EMBL" id="CP036259">
    <property type="protein sequence ID" value="QDR81707.1"/>
    <property type="molecule type" value="Genomic_DNA"/>
</dbReference>
<reference evidence="8 9" key="1">
    <citation type="submission" date="2019-02" db="EMBL/GenBank/DDBJ databases">
        <title>Closed genome of Sporomusa termitida DSM 4440.</title>
        <authorList>
            <person name="Poehlein A."/>
            <person name="Daniel R."/>
        </authorList>
    </citation>
    <scope>NUCLEOTIDE SEQUENCE [LARGE SCALE GENOMIC DNA]</scope>
    <source>
        <strain evidence="8 9">DSM 4440</strain>
    </source>
</reference>
<name>A0A517DWI2_9FIRM</name>
<evidence type="ECO:0000256" key="4">
    <source>
        <dbReference type="ARBA" id="ARBA00022692"/>
    </source>
</evidence>
<accession>A0A517DWI2</accession>
<gene>
    <name evidence="8" type="ORF">SPTER_31190</name>
</gene>
<protein>
    <submittedName>
        <fullName evidence="8">DoxX</fullName>
    </submittedName>
</protein>
<comment type="subcellular location">
    <subcellularLocation>
        <location evidence="1">Cell membrane</location>
        <topology evidence="1">Multi-pass membrane protein</topology>
    </subcellularLocation>
</comment>
<feature type="transmembrane region" description="Helical" evidence="7">
    <location>
        <begin position="50"/>
        <end position="75"/>
    </location>
</feature>
<feature type="transmembrane region" description="Helical" evidence="7">
    <location>
        <begin position="82"/>
        <end position="99"/>
    </location>
</feature>